<evidence type="ECO:0000313" key="2">
    <source>
        <dbReference type="Proteomes" id="UP001178288"/>
    </source>
</evidence>
<keyword evidence="2" id="KW-1185">Reference proteome</keyword>
<evidence type="ECO:0000313" key="1">
    <source>
        <dbReference type="EMBL" id="WHY84051.1"/>
    </source>
</evidence>
<dbReference type="AlphaFoldDB" id="A0AA95MN26"/>
<protein>
    <submittedName>
        <fullName evidence="1">DUF4362 domain-containing protein</fullName>
    </submittedName>
</protein>
<dbReference type="Proteomes" id="UP001178288">
    <property type="component" value="Chromosome"/>
</dbReference>
<gene>
    <name evidence="1" type="ORF">QNH39_15320</name>
</gene>
<dbReference type="KEGG" id="nnv:QNH39_15320"/>
<organism evidence="1 2">
    <name type="scientific">Neobacillus novalis</name>
    <dbReference type="NCBI Taxonomy" id="220687"/>
    <lineage>
        <taxon>Bacteria</taxon>
        <taxon>Bacillati</taxon>
        <taxon>Bacillota</taxon>
        <taxon>Bacilli</taxon>
        <taxon>Bacillales</taxon>
        <taxon>Bacillaceae</taxon>
        <taxon>Neobacillus</taxon>
    </lineage>
</organism>
<dbReference type="EMBL" id="CP126114">
    <property type="protein sequence ID" value="WHY84051.1"/>
    <property type="molecule type" value="Genomic_DNA"/>
</dbReference>
<accession>A0AA95MN26</accession>
<dbReference type="RefSeq" id="WP_066088196.1">
    <property type="nucleotide sequence ID" value="NZ_CP126114.1"/>
</dbReference>
<dbReference type="Pfam" id="PF14275">
    <property type="entry name" value="DUF4362"/>
    <property type="match status" value="1"/>
</dbReference>
<dbReference type="PROSITE" id="PS51257">
    <property type="entry name" value="PROKAR_LIPOPROTEIN"/>
    <property type="match status" value="1"/>
</dbReference>
<reference evidence="1" key="1">
    <citation type="submission" date="2023-05" db="EMBL/GenBank/DDBJ databases">
        <title>Comparative genomics of Bacillaceae isolates and their secondary metabolite potential.</title>
        <authorList>
            <person name="Song L."/>
            <person name="Nielsen L.J."/>
            <person name="Mohite O."/>
            <person name="Xu X."/>
            <person name="Weber T."/>
            <person name="Kovacs A.T."/>
        </authorList>
    </citation>
    <scope>NUCLEOTIDE SEQUENCE</scope>
    <source>
        <strain evidence="1">XLM17</strain>
    </source>
</reference>
<dbReference type="InterPro" id="IPR025372">
    <property type="entry name" value="DUF4362"/>
</dbReference>
<proteinExistence type="predicted"/>
<name>A0AA95MN26_9BACI</name>
<sequence length="131" mass="14881">MRNVFIGITLLVFVITGCQSNNNIEEVINNHNDIQNLEGLKKFVENVNNQNQAEINYVQYGIEGQRGVRTLTFNGEKINVSHSVDGDFIEEFNCNDFIVKTEEDVKKYILSQCTGDFNGDFELLSAPNKDE</sequence>